<accession>A0A2V2LLP4</accession>
<feature type="region of interest" description="Disordered" evidence="1">
    <location>
        <begin position="85"/>
        <end position="116"/>
    </location>
</feature>
<proteinExistence type="predicted"/>
<keyword evidence="4" id="KW-1185">Reference proteome</keyword>
<sequence length="142" mass="15250">MTTPITTIRNLGAAMQSAFAAAGVPDAETLRDLGPDAAYGRLLDRGSRPHFIAYLAVAMGLQGRHWNDARGDEKSALRRRFDALKTGARPEGIGRNVDGPGTDRQYTEGPNAKGRTHLDAALAEIGVIERSGQPTNSRPEKK</sequence>
<dbReference type="EMBL" id="QGKU01000029">
    <property type="protein sequence ID" value="PWR03239.1"/>
    <property type="molecule type" value="Genomic_DNA"/>
</dbReference>
<dbReference type="AlphaFoldDB" id="A0A2V2LLP4"/>
<dbReference type="RefSeq" id="WP_109811032.1">
    <property type="nucleotide sequence ID" value="NZ_QGKU01000029.1"/>
</dbReference>
<feature type="domain" description="TfoX C-terminal" evidence="2">
    <location>
        <begin position="3"/>
        <end position="79"/>
    </location>
</feature>
<protein>
    <submittedName>
        <fullName evidence="3">Competence protein TfoX</fullName>
    </submittedName>
</protein>
<dbReference type="Gene3D" id="1.10.150.20">
    <property type="entry name" value="5' to 3' exonuclease, C-terminal subdomain"/>
    <property type="match status" value="1"/>
</dbReference>
<dbReference type="OrthoDB" id="7861542at2"/>
<evidence type="ECO:0000256" key="1">
    <source>
        <dbReference type="SAM" id="MobiDB-lite"/>
    </source>
</evidence>
<organism evidence="3 4">
    <name type="scientific">Meridianimarinicoccus roseus</name>
    <dbReference type="NCBI Taxonomy" id="2072018"/>
    <lineage>
        <taxon>Bacteria</taxon>
        <taxon>Pseudomonadati</taxon>
        <taxon>Pseudomonadota</taxon>
        <taxon>Alphaproteobacteria</taxon>
        <taxon>Rhodobacterales</taxon>
        <taxon>Paracoccaceae</taxon>
        <taxon>Meridianimarinicoccus</taxon>
    </lineage>
</organism>
<comment type="caution">
    <text evidence="3">The sequence shown here is derived from an EMBL/GenBank/DDBJ whole genome shotgun (WGS) entry which is preliminary data.</text>
</comment>
<gene>
    <name evidence="3" type="ORF">DKT77_07155</name>
</gene>
<name>A0A2V2LLP4_9RHOB</name>
<dbReference type="InterPro" id="IPR007077">
    <property type="entry name" value="TfoX_C"/>
</dbReference>
<evidence type="ECO:0000259" key="2">
    <source>
        <dbReference type="Pfam" id="PF04994"/>
    </source>
</evidence>
<reference evidence="3 4" key="1">
    <citation type="submission" date="2018-05" db="EMBL/GenBank/DDBJ databases">
        <title>Rhodobacteraceae gen. nov., sp. nov. isolated from sea water.</title>
        <authorList>
            <person name="Ren Y."/>
        </authorList>
    </citation>
    <scope>NUCLEOTIDE SEQUENCE [LARGE SCALE GENOMIC DNA]</scope>
    <source>
        <strain evidence="3 4">TG-679</strain>
    </source>
</reference>
<dbReference type="Pfam" id="PF04994">
    <property type="entry name" value="TfoX_C"/>
    <property type="match status" value="1"/>
</dbReference>
<dbReference type="Proteomes" id="UP000245680">
    <property type="component" value="Unassembled WGS sequence"/>
</dbReference>
<evidence type="ECO:0000313" key="4">
    <source>
        <dbReference type="Proteomes" id="UP000245680"/>
    </source>
</evidence>
<evidence type="ECO:0000313" key="3">
    <source>
        <dbReference type="EMBL" id="PWR03239.1"/>
    </source>
</evidence>